<sequence>MDEKQHAKRRKLQPDGFRSGWMNKCVALMAAYERQDWTEAGRLIDVYKKSPGHNENLEEVEKKVEAEKDEADWSAAALPLDEKQVDNAKKLRPDGLGNVWMNRTIDLIVAYERGDWVEAERLIQLYKRSAVCNNTFMQHMGMLHSCGYDPYRRYA</sequence>
<evidence type="ECO:0000313" key="2">
    <source>
        <dbReference type="Proteomes" id="UP001642484"/>
    </source>
</evidence>
<protein>
    <submittedName>
        <fullName evidence="1">Uncharacterized protein</fullName>
    </submittedName>
</protein>
<accession>A0ABP0QH06</accession>
<gene>
    <name evidence="1" type="ORF">CCMP2556_LOCUS41876</name>
</gene>
<proteinExistence type="predicted"/>
<comment type="caution">
    <text evidence="1">The sequence shown here is derived from an EMBL/GenBank/DDBJ whole genome shotgun (WGS) entry which is preliminary data.</text>
</comment>
<dbReference type="EMBL" id="CAXAMN010024406">
    <property type="protein sequence ID" value="CAK9086451.1"/>
    <property type="molecule type" value="Genomic_DNA"/>
</dbReference>
<keyword evidence="2" id="KW-1185">Reference proteome</keyword>
<reference evidence="1 2" key="1">
    <citation type="submission" date="2024-02" db="EMBL/GenBank/DDBJ databases">
        <authorList>
            <person name="Chen Y."/>
            <person name="Shah S."/>
            <person name="Dougan E. K."/>
            <person name="Thang M."/>
            <person name="Chan C."/>
        </authorList>
    </citation>
    <scope>NUCLEOTIDE SEQUENCE [LARGE SCALE GENOMIC DNA]</scope>
</reference>
<name>A0ABP0QH06_9DINO</name>
<evidence type="ECO:0000313" key="1">
    <source>
        <dbReference type="EMBL" id="CAK9086451.1"/>
    </source>
</evidence>
<organism evidence="1 2">
    <name type="scientific">Durusdinium trenchii</name>
    <dbReference type="NCBI Taxonomy" id="1381693"/>
    <lineage>
        <taxon>Eukaryota</taxon>
        <taxon>Sar</taxon>
        <taxon>Alveolata</taxon>
        <taxon>Dinophyceae</taxon>
        <taxon>Suessiales</taxon>
        <taxon>Symbiodiniaceae</taxon>
        <taxon>Durusdinium</taxon>
    </lineage>
</organism>
<dbReference type="Proteomes" id="UP001642484">
    <property type="component" value="Unassembled WGS sequence"/>
</dbReference>